<sequence>MVGLSVVLEGGEGEGEAPSAEPRRRRGNAIVEEVISKTFNVPMLMNDPFAAGSSYSLTPPSPSPRFRPGFPVAGFLDRCFLCGTKLSPGKDIYMYRGDRGFCSEECRCRQILLEEEEEDEAFRREKNKNHNKRSSHCSSSAHPPSSPRNSSRRGSRNRASGEV</sequence>
<comment type="caution">
    <text evidence="1">The sequence shown here is derived from an EMBL/GenBank/DDBJ whole genome shotgun (WGS) entry which is preliminary data.</text>
</comment>
<dbReference type="Proteomes" id="UP001057402">
    <property type="component" value="Chromosome 11"/>
</dbReference>
<reference evidence="2" key="1">
    <citation type="journal article" date="2023" name="Front. Plant Sci.">
        <title>Chromosomal-level genome assembly of Melastoma candidum provides insights into trichome evolution.</title>
        <authorList>
            <person name="Zhong Y."/>
            <person name="Wu W."/>
            <person name="Sun C."/>
            <person name="Zou P."/>
            <person name="Liu Y."/>
            <person name="Dai S."/>
            <person name="Zhou R."/>
        </authorList>
    </citation>
    <scope>NUCLEOTIDE SEQUENCE [LARGE SCALE GENOMIC DNA]</scope>
</reference>
<name>A0ACB9LJ41_9MYRT</name>
<organism evidence="1 2">
    <name type="scientific">Melastoma candidum</name>
    <dbReference type="NCBI Taxonomy" id="119954"/>
    <lineage>
        <taxon>Eukaryota</taxon>
        <taxon>Viridiplantae</taxon>
        <taxon>Streptophyta</taxon>
        <taxon>Embryophyta</taxon>
        <taxon>Tracheophyta</taxon>
        <taxon>Spermatophyta</taxon>
        <taxon>Magnoliopsida</taxon>
        <taxon>eudicotyledons</taxon>
        <taxon>Gunneridae</taxon>
        <taxon>Pentapetalae</taxon>
        <taxon>rosids</taxon>
        <taxon>malvids</taxon>
        <taxon>Myrtales</taxon>
        <taxon>Melastomataceae</taxon>
        <taxon>Melastomatoideae</taxon>
        <taxon>Melastomateae</taxon>
        <taxon>Melastoma</taxon>
    </lineage>
</organism>
<keyword evidence="2" id="KW-1185">Reference proteome</keyword>
<protein>
    <submittedName>
        <fullName evidence="1">Uncharacterized protein</fullName>
    </submittedName>
</protein>
<evidence type="ECO:0000313" key="1">
    <source>
        <dbReference type="EMBL" id="KAI4311144.1"/>
    </source>
</evidence>
<evidence type="ECO:0000313" key="2">
    <source>
        <dbReference type="Proteomes" id="UP001057402"/>
    </source>
</evidence>
<accession>A0ACB9LJ41</accession>
<gene>
    <name evidence="1" type="ORF">MLD38_036063</name>
</gene>
<dbReference type="EMBL" id="CM042890">
    <property type="protein sequence ID" value="KAI4311144.1"/>
    <property type="molecule type" value="Genomic_DNA"/>
</dbReference>
<proteinExistence type="predicted"/>